<dbReference type="InterPro" id="IPR008915">
    <property type="entry name" value="Peptidase_M50"/>
</dbReference>
<dbReference type="GO" id="GO:0012505">
    <property type="term" value="C:endomembrane system"/>
    <property type="evidence" value="ECO:0007669"/>
    <property type="project" value="UniProtKB-SubCell"/>
</dbReference>
<organism evidence="14 15">
    <name type="scientific">Oncorhynchus kisutch</name>
    <name type="common">Coho salmon</name>
    <name type="synonym">Salmo kisutch</name>
    <dbReference type="NCBI Taxonomy" id="8019"/>
    <lineage>
        <taxon>Eukaryota</taxon>
        <taxon>Metazoa</taxon>
        <taxon>Chordata</taxon>
        <taxon>Craniata</taxon>
        <taxon>Vertebrata</taxon>
        <taxon>Euteleostomi</taxon>
        <taxon>Actinopterygii</taxon>
        <taxon>Neopterygii</taxon>
        <taxon>Teleostei</taxon>
        <taxon>Protacanthopterygii</taxon>
        <taxon>Salmoniformes</taxon>
        <taxon>Salmonidae</taxon>
        <taxon>Salmoninae</taxon>
        <taxon>Oncorhynchus</taxon>
    </lineage>
</organism>
<evidence type="ECO:0000256" key="6">
    <source>
        <dbReference type="ARBA" id="ARBA00022692"/>
    </source>
</evidence>
<evidence type="ECO:0000313" key="15">
    <source>
        <dbReference type="Proteomes" id="UP000694557"/>
    </source>
</evidence>
<dbReference type="InterPro" id="IPR036034">
    <property type="entry name" value="PDZ_sf"/>
</dbReference>
<reference evidence="14" key="2">
    <citation type="submission" date="2025-09" db="UniProtKB">
        <authorList>
            <consortium name="Ensembl"/>
        </authorList>
    </citation>
    <scope>IDENTIFICATION</scope>
</reference>
<comment type="catalytic activity">
    <reaction evidence="1">
        <text>Cleaves several transcription factors that are type-2 transmembrane proteins within membrane-spanning domains. Known substrates include sterol regulatory element-binding protein (SREBP) -1, SREBP-2 and forms of the transcriptional activator ATF6. SREBP-2 is cleaved at the site 477-DRSRILL-|-CVLTFLCLSFNPLTSLLQWGGA-505. The residues Asn-Pro, 11 residues distal to the site of cleavage in the membrane-spanning domain, are important for cleavage by S2P endopeptidase. Replacement of either of these residues does not prevent cleavage, but there is no cleavage if both of these residues are replaced.</text>
        <dbReference type="EC" id="3.4.24.85"/>
    </reaction>
</comment>
<feature type="transmembrane region" description="Helical" evidence="11">
    <location>
        <begin position="165"/>
        <end position="191"/>
    </location>
</feature>
<dbReference type="Gene3D" id="1.10.1380.10">
    <property type="entry name" value="Neutral endopeptidase , domain2"/>
    <property type="match status" value="1"/>
</dbReference>
<feature type="domain" description="Peptidase M13 N-terminal" evidence="13">
    <location>
        <begin position="401"/>
        <end position="681"/>
    </location>
</feature>
<protein>
    <recommendedName>
        <fullName evidence="5">Membrane-bound transcription factor site-2 protease</fullName>
        <ecNumber evidence="4">3.4.24.85</ecNumber>
    </recommendedName>
    <alternativeName>
        <fullName evidence="9">Endopeptidase S2P</fullName>
    </alternativeName>
</protein>
<dbReference type="Ensembl" id="ENSOKIT00005012836.1">
    <property type="protein sequence ID" value="ENSOKIP00005012019.1"/>
    <property type="gene ID" value="ENSOKIG00005005286.1"/>
</dbReference>
<evidence type="ECO:0000256" key="7">
    <source>
        <dbReference type="ARBA" id="ARBA00022989"/>
    </source>
</evidence>
<evidence type="ECO:0000256" key="3">
    <source>
        <dbReference type="ARBA" id="ARBA00009989"/>
    </source>
</evidence>
<dbReference type="GeneTree" id="ENSGT00940000157313"/>
<dbReference type="InterPro" id="IPR042089">
    <property type="entry name" value="Peptidase_M13_dom_2"/>
</dbReference>
<dbReference type="AlphaFoldDB" id="A0A8C7CV15"/>
<dbReference type="GO" id="GO:1905897">
    <property type="term" value="P:regulation of response to endoplasmic reticulum stress"/>
    <property type="evidence" value="ECO:0007669"/>
    <property type="project" value="TreeGrafter"/>
</dbReference>
<name>A0A8C7CV15_ONCKI</name>
<sequence length="684" mass="76631">MWLGSKGLSLSPFHIRWQTSLFNRLFSRCARINPHALYLWFTSGLVFGLVSMCGSVVLLIRTLQQTVHQMTSDHPQGANQQTLQVVVPGINLPVSQLAYFFSALLVSGVIHELGHAVAAIREQVRVNGFGVFVFVVYPGAFVDLFTTHLNLISPAQQLRIFCAGVWHNFVLCVAALCFLFLLPVFLFPVYYTGAGALVTEVVQGSPADGPRGLSIGDMVTGLEDCDVRTVEDWNSCLTIHTHTPQTGYCVPTHTLQPSWAHGRVYRRLDTSIECCSNNSLTDLCFSYTKLQEKEYACLPARKMLSGSRVCRSNADCLTHTHLDTDPDTHSPSVCVTPSLENQTRLIRLTHPPNTQMLFVGYPPHLQYAVSQRANQDVFCLTPECIEAAGSILSKMDRAVSPCDDFYGFSCGSWLRDNPIPEDSSSYGVYPWLRQHVDIILKDLLEAPSDSDEIEAVRKAKVFYRSCMDEAILEKVDSGPLLKLLQQPEFHWPVLGEGLGGEWLWSPGRWDLLQTLAQIRNQHSKSVLIRLYIAPDDKNSTNYIIKLDQASLSLSSREDYITNTTSAQAYRSALLNLMVDIAVMLGAPLEAAEIQMSEALAFETKLAQIVIPFENRTSEYMYNRYTISRLRRSIPQFDWLSFVKSVVESKGEGVSVYSSEPVIVRVPTYFKQLFKLLNTTEPQDS</sequence>
<dbReference type="InterPro" id="IPR001193">
    <property type="entry name" value="MBTPS2"/>
</dbReference>
<feature type="domain" description="Peptidase M50" evidence="12">
    <location>
        <begin position="99"/>
        <end position="245"/>
    </location>
</feature>
<feature type="transmembrane region" description="Helical" evidence="11">
    <location>
        <begin position="126"/>
        <end position="145"/>
    </location>
</feature>
<evidence type="ECO:0000259" key="13">
    <source>
        <dbReference type="Pfam" id="PF05649"/>
    </source>
</evidence>
<dbReference type="InterPro" id="IPR008753">
    <property type="entry name" value="Peptidase_M13_N"/>
</dbReference>
<dbReference type="Pfam" id="PF05649">
    <property type="entry name" value="Peptidase_M13_N"/>
    <property type="match status" value="1"/>
</dbReference>
<dbReference type="GO" id="GO:0031293">
    <property type="term" value="P:membrane protein intracellular domain proteolysis"/>
    <property type="evidence" value="ECO:0007669"/>
    <property type="project" value="TreeGrafter"/>
</dbReference>
<dbReference type="InterPro" id="IPR024079">
    <property type="entry name" value="MetalloPept_cat_dom_sf"/>
</dbReference>
<keyword evidence="8 11" id="KW-0472">Membrane</keyword>
<keyword evidence="7 11" id="KW-1133">Transmembrane helix</keyword>
<dbReference type="SUPFAM" id="SSF55486">
    <property type="entry name" value="Metalloproteases ('zincins'), catalytic domain"/>
    <property type="match status" value="1"/>
</dbReference>
<proteinExistence type="inferred from homology"/>
<dbReference type="PANTHER" id="PTHR13325">
    <property type="entry name" value="PROTEASE M50 MEMBRANE-BOUND TRANSCRIPTION FACTOR SITE 2 PROTEASE"/>
    <property type="match status" value="1"/>
</dbReference>
<dbReference type="Gene3D" id="3.40.390.10">
    <property type="entry name" value="Collagenase (Catalytic Domain)"/>
    <property type="match status" value="1"/>
</dbReference>
<evidence type="ECO:0000256" key="11">
    <source>
        <dbReference type="SAM" id="Phobius"/>
    </source>
</evidence>
<comment type="subcellular location">
    <subcellularLocation>
        <location evidence="2">Endomembrane system</location>
        <topology evidence="2">Multi-pass membrane protein</topology>
    </subcellularLocation>
</comment>
<dbReference type="CDD" id="cd06162">
    <property type="entry name" value="S2P-M50_PDZ_SREBP"/>
    <property type="match status" value="1"/>
</dbReference>
<evidence type="ECO:0000259" key="12">
    <source>
        <dbReference type="Pfam" id="PF02163"/>
    </source>
</evidence>
<evidence type="ECO:0000256" key="10">
    <source>
        <dbReference type="ARBA" id="ARBA00045828"/>
    </source>
</evidence>
<dbReference type="GO" id="GO:0005737">
    <property type="term" value="C:cytoplasm"/>
    <property type="evidence" value="ECO:0007669"/>
    <property type="project" value="TreeGrafter"/>
</dbReference>
<dbReference type="Pfam" id="PF02163">
    <property type="entry name" value="Peptidase_M50"/>
    <property type="match status" value="1"/>
</dbReference>
<reference evidence="14" key="1">
    <citation type="submission" date="2025-08" db="UniProtKB">
        <authorList>
            <consortium name="Ensembl"/>
        </authorList>
    </citation>
    <scope>IDENTIFICATION</scope>
</reference>
<evidence type="ECO:0000313" key="14">
    <source>
        <dbReference type="Ensembl" id="ENSOKIP00005012019.1"/>
    </source>
</evidence>
<evidence type="ECO:0000256" key="4">
    <source>
        <dbReference type="ARBA" id="ARBA00012347"/>
    </source>
</evidence>
<dbReference type="EC" id="3.4.24.85" evidence="4"/>
<evidence type="ECO:0000256" key="8">
    <source>
        <dbReference type="ARBA" id="ARBA00023136"/>
    </source>
</evidence>
<keyword evidence="15" id="KW-1185">Reference proteome</keyword>
<dbReference type="GO" id="GO:0004222">
    <property type="term" value="F:metalloendopeptidase activity"/>
    <property type="evidence" value="ECO:0007669"/>
    <property type="project" value="InterPro"/>
</dbReference>
<gene>
    <name evidence="14" type="primary">PHEX</name>
    <name evidence="14" type="synonym">mbtps2</name>
</gene>
<dbReference type="PANTHER" id="PTHR13325:SF3">
    <property type="entry name" value="MEMBRANE-BOUND TRANSCRIPTION FACTOR SITE-2 PROTEASE"/>
    <property type="match status" value="1"/>
</dbReference>
<dbReference type="PROSITE" id="PS51885">
    <property type="entry name" value="NEPRILYSIN"/>
    <property type="match status" value="1"/>
</dbReference>
<dbReference type="SUPFAM" id="SSF50156">
    <property type="entry name" value="PDZ domain-like"/>
    <property type="match status" value="1"/>
</dbReference>
<dbReference type="PRINTS" id="PR01000">
    <property type="entry name" value="SREBPS2PTASE"/>
</dbReference>
<accession>A0A8C7CV15</accession>
<dbReference type="InterPro" id="IPR000718">
    <property type="entry name" value="Peptidase_M13"/>
</dbReference>
<evidence type="ECO:0000256" key="2">
    <source>
        <dbReference type="ARBA" id="ARBA00004127"/>
    </source>
</evidence>
<keyword evidence="6 11" id="KW-0812">Transmembrane</keyword>
<evidence type="ECO:0000256" key="5">
    <source>
        <dbReference type="ARBA" id="ARBA00014400"/>
    </source>
</evidence>
<feature type="transmembrane region" description="Helical" evidence="11">
    <location>
        <begin position="97"/>
        <end position="120"/>
    </location>
</feature>
<dbReference type="GO" id="GO:0016020">
    <property type="term" value="C:membrane"/>
    <property type="evidence" value="ECO:0007669"/>
    <property type="project" value="InterPro"/>
</dbReference>
<evidence type="ECO:0000256" key="1">
    <source>
        <dbReference type="ARBA" id="ARBA00001350"/>
    </source>
</evidence>
<dbReference type="Proteomes" id="UP000694557">
    <property type="component" value="Unassembled WGS sequence"/>
</dbReference>
<evidence type="ECO:0000256" key="9">
    <source>
        <dbReference type="ARBA" id="ARBA00032658"/>
    </source>
</evidence>
<dbReference type="CDD" id="cd06775">
    <property type="entry name" value="cpPDZ_MBTPS2-like"/>
    <property type="match status" value="1"/>
</dbReference>
<comment type="function">
    <text evidence="10">Zinc metalloprotease that mediates intramembrane proteolysis of proteins such as ATF6, ATF6B, SREBF1/SREBP1 and SREBF2/SREBP2. Catalyzes the second step in the proteolytic activation of the sterol regulatory element-binding proteins (SREBPs) SREBF1/SREBP1 and SREBF2/SREBP2: cleaves SREBPs within the first transmembrane segment, thereby releasing the N-terminal segment with a portion of the transmembrane segment attached. Mature N-terminal SREBP fragments shuttle to the nucleus and activate gene transcription. Also mediates the second step in the proteolytic activation of the cyclic AMP-dependent transcription factor ATF-6 (ATF6 and ATF6B). Involved in intramembrane proteolysis during bone formation. In astrocytes and osteoblasts, upon DNA damage and ER stress, mediates the second step of the regulated intramembrane proteolytic activation of the transcription factor CREB3L1, leading to the inhibition of cell-cycle progression.</text>
</comment>
<comment type="similarity">
    <text evidence="3">Belongs to the peptidase M50A family.</text>
</comment>
<feature type="transmembrane region" description="Helical" evidence="11">
    <location>
        <begin position="37"/>
        <end position="60"/>
    </location>
</feature>